<keyword evidence="3" id="KW-1185">Reference proteome</keyword>
<accession>A0A8H5GGP9</accession>
<name>A0A8H5GGP9_9AGAR</name>
<evidence type="ECO:0000313" key="2">
    <source>
        <dbReference type="EMBL" id="KAF5364436.1"/>
    </source>
</evidence>
<dbReference type="EMBL" id="JAACJM010000033">
    <property type="protein sequence ID" value="KAF5364436.1"/>
    <property type="molecule type" value="Genomic_DNA"/>
</dbReference>
<dbReference type="InterPro" id="IPR041726">
    <property type="entry name" value="ACAD10_11_N"/>
</dbReference>
<feature type="domain" description="Aminoglycoside phosphotransferase" evidence="1">
    <location>
        <begin position="40"/>
        <end position="280"/>
    </location>
</feature>
<proteinExistence type="predicted"/>
<dbReference type="InterPro" id="IPR011009">
    <property type="entry name" value="Kinase-like_dom_sf"/>
</dbReference>
<protein>
    <recommendedName>
        <fullName evidence="1">Aminoglycoside phosphotransferase domain-containing protein</fullName>
    </recommendedName>
</protein>
<dbReference type="Proteomes" id="UP000559256">
    <property type="component" value="Unassembled WGS sequence"/>
</dbReference>
<dbReference type="InterPro" id="IPR002575">
    <property type="entry name" value="Aminoglycoside_PTrfase"/>
</dbReference>
<dbReference type="PANTHER" id="PTHR47829:SF1">
    <property type="entry name" value="HAD FAMILY PHOSPHATASE"/>
    <property type="match status" value="1"/>
</dbReference>
<comment type="caution">
    <text evidence="2">The sequence shown here is derived from an EMBL/GenBank/DDBJ whole genome shotgun (WGS) entry which is preliminary data.</text>
</comment>
<dbReference type="Gene3D" id="3.90.1200.10">
    <property type="match status" value="1"/>
</dbReference>
<dbReference type="CDD" id="cd05154">
    <property type="entry name" value="ACAD10_11_N-like"/>
    <property type="match status" value="1"/>
</dbReference>
<dbReference type="AlphaFoldDB" id="A0A8H5GGP9"/>
<sequence length="399" mass="44279">MAAQQKIGGEVGRVRASIDESSLNRFLVQATEAIKCPVQVKQFKTGQSNPTYLLIDDSGTKFVLRKKPAGKLMSKAQHNIEREYIVLDALHRHNSSPSTSSQQQVPAPAPIVFCEDDSIIGTPFYIMEFVEGRIFTDARMAEIPFEDRRECWLSAVSALAALTAVNPIALGLEKFGSSAPYFPRQLQGIQGLLRIQATTKNAETGAVLGELQHSQTLIRWLSDNAPRERKEELCIVHGDYKIDNLVFHPTENRVVAILDWELSTLGSPLADFAWLTLPWSVAPNDIPSSYDPVISGFKFIGDMKPMSIQEVEQHFCTLTGRPYPLKETVFLRTWTAFRLAVLLHGISARVYRGQATSSASAVFLDVLPYAAGFGKIVLRRNGVDLDSAQPSSYMVQPRL</sequence>
<dbReference type="SUPFAM" id="SSF56112">
    <property type="entry name" value="Protein kinase-like (PK-like)"/>
    <property type="match status" value="1"/>
</dbReference>
<dbReference type="InterPro" id="IPR052898">
    <property type="entry name" value="ACAD10-like"/>
</dbReference>
<dbReference type="Gene3D" id="3.30.200.20">
    <property type="entry name" value="Phosphorylase Kinase, domain 1"/>
    <property type="match status" value="1"/>
</dbReference>
<dbReference type="PANTHER" id="PTHR47829">
    <property type="entry name" value="HYDROLASE, PUTATIVE (AFU_ORTHOLOGUE AFUA_1G12880)-RELATED"/>
    <property type="match status" value="1"/>
</dbReference>
<organism evidence="2 3">
    <name type="scientific">Tetrapyrgos nigripes</name>
    <dbReference type="NCBI Taxonomy" id="182062"/>
    <lineage>
        <taxon>Eukaryota</taxon>
        <taxon>Fungi</taxon>
        <taxon>Dikarya</taxon>
        <taxon>Basidiomycota</taxon>
        <taxon>Agaricomycotina</taxon>
        <taxon>Agaricomycetes</taxon>
        <taxon>Agaricomycetidae</taxon>
        <taxon>Agaricales</taxon>
        <taxon>Marasmiineae</taxon>
        <taxon>Marasmiaceae</taxon>
        <taxon>Tetrapyrgos</taxon>
    </lineage>
</organism>
<gene>
    <name evidence="2" type="ORF">D9758_010678</name>
</gene>
<reference evidence="2 3" key="1">
    <citation type="journal article" date="2020" name="ISME J.">
        <title>Uncovering the hidden diversity of litter-decomposition mechanisms in mushroom-forming fungi.</title>
        <authorList>
            <person name="Floudas D."/>
            <person name="Bentzer J."/>
            <person name="Ahren D."/>
            <person name="Johansson T."/>
            <person name="Persson P."/>
            <person name="Tunlid A."/>
        </authorList>
    </citation>
    <scope>NUCLEOTIDE SEQUENCE [LARGE SCALE GENOMIC DNA]</scope>
    <source>
        <strain evidence="2 3">CBS 291.85</strain>
    </source>
</reference>
<dbReference type="Pfam" id="PF01636">
    <property type="entry name" value="APH"/>
    <property type="match status" value="1"/>
</dbReference>
<dbReference type="OrthoDB" id="191037at2759"/>
<evidence type="ECO:0000313" key="3">
    <source>
        <dbReference type="Proteomes" id="UP000559256"/>
    </source>
</evidence>
<evidence type="ECO:0000259" key="1">
    <source>
        <dbReference type="Pfam" id="PF01636"/>
    </source>
</evidence>